<sequence>MPIKFIVELGIVMKWPQREEIQDSRFKICDLGFDLSLGVGVFGFIWALRKILKVYIVSKVFRTQIFLYRMPAVFGISRI</sequence>
<gene>
    <name evidence="1" type="ORF">MB09_08875</name>
</gene>
<protein>
    <submittedName>
        <fullName evidence="1">Uncharacterized protein</fullName>
    </submittedName>
</protein>
<proteinExistence type="predicted"/>
<name>A0ABR5DJ26_9FLAO</name>
<keyword evidence="2" id="KW-1185">Reference proteome</keyword>
<accession>A0ABR5DJ26</accession>
<evidence type="ECO:0000313" key="2">
    <source>
        <dbReference type="Proteomes" id="UP000033497"/>
    </source>
</evidence>
<organism evidence="1 2">
    <name type="scientific">Aequorivita vladivostokensis</name>
    <dbReference type="NCBI Taxonomy" id="171194"/>
    <lineage>
        <taxon>Bacteria</taxon>
        <taxon>Pseudomonadati</taxon>
        <taxon>Bacteroidota</taxon>
        <taxon>Flavobacteriia</taxon>
        <taxon>Flavobacteriales</taxon>
        <taxon>Flavobacteriaceae</taxon>
        <taxon>Aequorivita</taxon>
    </lineage>
</organism>
<dbReference type="EMBL" id="JSVU01000004">
    <property type="protein sequence ID" value="KJJ38779.1"/>
    <property type="molecule type" value="Genomic_DNA"/>
</dbReference>
<dbReference type="Proteomes" id="UP000033497">
    <property type="component" value="Unassembled WGS sequence"/>
</dbReference>
<evidence type="ECO:0000313" key="1">
    <source>
        <dbReference type="EMBL" id="KJJ38779.1"/>
    </source>
</evidence>
<reference evidence="1 2" key="1">
    <citation type="submission" date="2014-10" db="EMBL/GenBank/DDBJ databases">
        <title>Genome sequencing of Vitellibacter vladivostokensis KMM 3516.</title>
        <authorList>
            <person name="Thevarajoo S."/>
            <person name="Selvaratnam C."/>
            <person name="Goh K.M."/>
            <person name="Chong C.S."/>
        </authorList>
    </citation>
    <scope>NUCLEOTIDE SEQUENCE [LARGE SCALE GENOMIC DNA]</scope>
    <source>
        <strain evidence="1 2">KMM 3516</strain>
    </source>
</reference>
<comment type="caution">
    <text evidence="1">The sequence shown here is derived from an EMBL/GenBank/DDBJ whole genome shotgun (WGS) entry which is preliminary data.</text>
</comment>